<protein>
    <submittedName>
        <fullName evidence="2">Uncharacterized protein</fullName>
    </submittedName>
</protein>
<feature type="region of interest" description="Disordered" evidence="1">
    <location>
        <begin position="26"/>
        <end position="86"/>
    </location>
</feature>
<name>A0AAE0FWJ5_9CHLO</name>
<feature type="compositionally biased region" description="Polar residues" evidence="1">
    <location>
        <begin position="127"/>
        <end position="136"/>
    </location>
</feature>
<feature type="compositionally biased region" description="Low complexity" evidence="1">
    <location>
        <begin position="182"/>
        <end position="203"/>
    </location>
</feature>
<comment type="caution">
    <text evidence="2">The sequence shown here is derived from an EMBL/GenBank/DDBJ whole genome shotgun (WGS) entry which is preliminary data.</text>
</comment>
<feature type="region of interest" description="Disordered" evidence="1">
    <location>
        <begin position="120"/>
        <end position="203"/>
    </location>
</feature>
<dbReference type="AlphaFoldDB" id="A0AAE0FWJ5"/>
<evidence type="ECO:0000256" key="1">
    <source>
        <dbReference type="SAM" id="MobiDB-lite"/>
    </source>
</evidence>
<gene>
    <name evidence="2" type="ORF">CYMTET_24092</name>
</gene>
<keyword evidence="3" id="KW-1185">Reference proteome</keyword>
<sequence>MPTTPSNAPPSLRRPFVPSQQMDLLQGSFSQSMPLVPPPGSPHLTQRIALEAPAPELAPRGRPLLGSSLSNQSAPQLAGHRTSDAGGHFEEWDYLEELSSDDEAELDNLAMHRYDMPIHYHRGHPPSTEQYNSTAPFTEPASNPRRKSTSAIGPPMFAVPTPSSSSTRSGRATSKAQPIALSNDDMSLSSSSASASKPSGFQSKEVRDALVEVRHRNARASKRSHVDKPAIAVVNEMEQAMWNVRGVKHTPQVWGGPKGTGSRYKFGAQAGESQGSYYVQRPKFSRKPGGEGDFPMSKGEYVSKLHLKPRPWSGLDFFGAHSEFDMYFNDDDDGIPPLTMY</sequence>
<feature type="compositionally biased region" description="Low complexity" evidence="1">
    <location>
        <begin position="160"/>
        <end position="174"/>
    </location>
</feature>
<dbReference type="Proteomes" id="UP001190700">
    <property type="component" value="Unassembled WGS sequence"/>
</dbReference>
<proteinExistence type="predicted"/>
<accession>A0AAE0FWJ5</accession>
<evidence type="ECO:0000313" key="3">
    <source>
        <dbReference type="Proteomes" id="UP001190700"/>
    </source>
</evidence>
<feature type="compositionally biased region" description="Low complexity" evidence="1">
    <location>
        <begin position="49"/>
        <end position="66"/>
    </location>
</feature>
<dbReference type="EMBL" id="LGRX02012462">
    <property type="protein sequence ID" value="KAK3267344.1"/>
    <property type="molecule type" value="Genomic_DNA"/>
</dbReference>
<evidence type="ECO:0000313" key="2">
    <source>
        <dbReference type="EMBL" id="KAK3267344.1"/>
    </source>
</evidence>
<organism evidence="2 3">
    <name type="scientific">Cymbomonas tetramitiformis</name>
    <dbReference type="NCBI Taxonomy" id="36881"/>
    <lineage>
        <taxon>Eukaryota</taxon>
        <taxon>Viridiplantae</taxon>
        <taxon>Chlorophyta</taxon>
        <taxon>Pyramimonadophyceae</taxon>
        <taxon>Pyramimonadales</taxon>
        <taxon>Pyramimonadaceae</taxon>
        <taxon>Cymbomonas</taxon>
    </lineage>
</organism>
<reference evidence="2 3" key="1">
    <citation type="journal article" date="2015" name="Genome Biol. Evol.">
        <title>Comparative Genomics of a Bacterivorous Green Alga Reveals Evolutionary Causalities and Consequences of Phago-Mixotrophic Mode of Nutrition.</title>
        <authorList>
            <person name="Burns J.A."/>
            <person name="Paasch A."/>
            <person name="Narechania A."/>
            <person name="Kim E."/>
        </authorList>
    </citation>
    <scope>NUCLEOTIDE SEQUENCE [LARGE SCALE GENOMIC DNA]</scope>
    <source>
        <strain evidence="2 3">PLY_AMNH</strain>
    </source>
</reference>